<proteinExistence type="predicted"/>
<protein>
    <submittedName>
        <fullName evidence="1">12761_t:CDS:1</fullName>
    </submittedName>
</protein>
<dbReference type="OrthoDB" id="2388492at2759"/>
<keyword evidence="2" id="KW-1185">Reference proteome</keyword>
<reference evidence="1" key="1">
    <citation type="submission" date="2021-06" db="EMBL/GenBank/DDBJ databases">
        <authorList>
            <person name="Kallberg Y."/>
            <person name="Tangrot J."/>
            <person name="Rosling A."/>
        </authorList>
    </citation>
    <scope>NUCLEOTIDE SEQUENCE</scope>
    <source>
        <strain evidence="1">MA453B</strain>
    </source>
</reference>
<sequence>WEHPLLILLIILHQDYKLEKFQSTNNNLTWTHIVKILMTMKLFLQFNGNLMNYWDSTAGIGPELAKVAIHIHGVCVNSASVERSKIQHLHMPIVEKDLNSSSQVNIIKTDENIDNEDDLFLNEFDESYSEKQIQKWNIFIEEWIRTIEYENKCDDSNDEIFLTDEMDNDFNFGGKFIHPADDQMTK</sequence>
<evidence type="ECO:0000313" key="2">
    <source>
        <dbReference type="Proteomes" id="UP000789405"/>
    </source>
</evidence>
<dbReference type="Proteomes" id="UP000789405">
    <property type="component" value="Unassembled WGS sequence"/>
</dbReference>
<dbReference type="EMBL" id="CAJVPY010016164">
    <property type="protein sequence ID" value="CAG8755673.1"/>
    <property type="molecule type" value="Genomic_DNA"/>
</dbReference>
<feature type="non-terminal residue" evidence="1">
    <location>
        <position position="1"/>
    </location>
</feature>
<gene>
    <name evidence="1" type="ORF">DERYTH_LOCUS17301</name>
</gene>
<comment type="caution">
    <text evidence="1">The sequence shown here is derived from an EMBL/GenBank/DDBJ whole genome shotgun (WGS) entry which is preliminary data.</text>
</comment>
<name>A0A9N9IYB1_9GLOM</name>
<accession>A0A9N9IYB1</accession>
<evidence type="ECO:0000313" key="1">
    <source>
        <dbReference type="EMBL" id="CAG8755673.1"/>
    </source>
</evidence>
<dbReference type="AlphaFoldDB" id="A0A9N9IYB1"/>
<organism evidence="1 2">
    <name type="scientific">Dentiscutata erythropus</name>
    <dbReference type="NCBI Taxonomy" id="1348616"/>
    <lineage>
        <taxon>Eukaryota</taxon>
        <taxon>Fungi</taxon>
        <taxon>Fungi incertae sedis</taxon>
        <taxon>Mucoromycota</taxon>
        <taxon>Glomeromycotina</taxon>
        <taxon>Glomeromycetes</taxon>
        <taxon>Diversisporales</taxon>
        <taxon>Gigasporaceae</taxon>
        <taxon>Dentiscutata</taxon>
    </lineage>
</organism>